<evidence type="ECO:0000313" key="2">
    <source>
        <dbReference type="EMBL" id="TDG36635.1"/>
    </source>
</evidence>
<dbReference type="RefSeq" id="WP_133262365.1">
    <property type="nucleotide sequence ID" value="NZ_SJCY01000004.1"/>
</dbReference>
<dbReference type="EMBL" id="SJCY01000004">
    <property type="protein sequence ID" value="TDG36635.1"/>
    <property type="molecule type" value="Genomic_DNA"/>
</dbReference>
<keyword evidence="3" id="KW-1185">Reference proteome</keyword>
<organism evidence="2 3">
    <name type="scientific">Pedobacter changchengzhani</name>
    <dbReference type="NCBI Taxonomy" id="2529274"/>
    <lineage>
        <taxon>Bacteria</taxon>
        <taxon>Pseudomonadati</taxon>
        <taxon>Bacteroidota</taxon>
        <taxon>Sphingobacteriia</taxon>
        <taxon>Sphingobacteriales</taxon>
        <taxon>Sphingobacteriaceae</taxon>
        <taxon>Pedobacter</taxon>
    </lineage>
</organism>
<name>A0A4R5MMW9_9SPHI</name>
<reference evidence="2 3" key="1">
    <citation type="submission" date="2019-02" db="EMBL/GenBank/DDBJ databases">
        <title>Pedobacter sp. nov., a novel speices isolated from soil of pinguins habitat in Antarcitica.</title>
        <authorList>
            <person name="He R.-H."/>
        </authorList>
    </citation>
    <scope>NUCLEOTIDE SEQUENCE [LARGE SCALE GENOMIC DNA]</scope>
    <source>
        <strain evidence="2 3">E01020</strain>
    </source>
</reference>
<comment type="caution">
    <text evidence="2">The sequence shown here is derived from an EMBL/GenBank/DDBJ whole genome shotgun (WGS) entry which is preliminary data.</text>
</comment>
<dbReference type="OrthoDB" id="1495084at2"/>
<keyword evidence="1" id="KW-1133">Transmembrane helix</keyword>
<feature type="transmembrane region" description="Helical" evidence="1">
    <location>
        <begin position="13"/>
        <end position="34"/>
    </location>
</feature>
<evidence type="ECO:0000256" key="1">
    <source>
        <dbReference type="SAM" id="Phobius"/>
    </source>
</evidence>
<protein>
    <submittedName>
        <fullName evidence="2">CcoQ/FixQ family Cbb3-type cytochrome c oxidase assembly chaperone</fullName>
    </submittedName>
</protein>
<keyword evidence="1" id="KW-0812">Transmembrane</keyword>
<keyword evidence="1" id="KW-0472">Membrane</keyword>
<evidence type="ECO:0000313" key="3">
    <source>
        <dbReference type="Proteomes" id="UP000295668"/>
    </source>
</evidence>
<gene>
    <name evidence="2" type="ORF">EZJ43_09020</name>
</gene>
<sequence length="60" mass="6962">MFKQITDLAGGEVYLTFSLLMFLVFFIIVGIYLLKMNKKHIENMSSLPFQDNNAQTNEED</sequence>
<dbReference type="Proteomes" id="UP000295668">
    <property type="component" value="Unassembled WGS sequence"/>
</dbReference>
<proteinExistence type="predicted"/>
<dbReference type="AlphaFoldDB" id="A0A4R5MMW9"/>
<accession>A0A4R5MMW9</accession>